<dbReference type="EMBL" id="VDFR01000244">
    <property type="protein sequence ID" value="TNC26843.1"/>
    <property type="molecule type" value="Genomic_DNA"/>
</dbReference>
<proteinExistence type="predicted"/>
<gene>
    <name evidence="2" type="ORF">FHE65_34450</name>
</gene>
<organism evidence="2 3">
    <name type="scientific">Mumia zhuanghuii</name>
    <dbReference type="NCBI Taxonomy" id="2585211"/>
    <lineage>
        <taxon>Bacteria</taxon>
        <taxon>Bacillati</taxon>
        <taxon>Actinomycetota</taxon>
        <taxon>Actinomycetes</taxon>
        <taxon>Propionibacteriales</taxon>
        <taxon>Nocardioidaceae</taxon>
        <taxon>Mumia</taxon>
    </lineage>
</organism>
<comment type="caution">
    <text evidence="2">The sequence shown here is derived from an EMBL/GenBank/DDBJ whole genome shotgun (WGS) entry which is preliminary data.</text>
</comment>
<feature type="region of interest" description="Disordered" evidence="1">
    <location>
        <begin position="37"/>
        <end position="68"/>
    </location>
</feature>
<dbReference type="Proteomes" id="UP000306740">
    <property type="component" value="Unassembled WGS sequence"/>
</dbReference>
<name>A0A5C4M733_9ACTN</name>
<evidence type="ECO:0000256" key="1">
    <source>
        <dbReference type="SAM" id="MobiDB-lite"/>
    </source>
</evidence>
<feature type="compositionally biased region" description="Basic and acidic residues" evidence="1">
    <location>
        <begin position="41"/>
        <end position="68"/>
    </location>
</feature>
<protein>
    <submittedName>
        <fullName evidence="2">Uncharacterized protein</fullName>
    </submittedName>
</protein>
<dbReference type="AlphaFoldDB" id="A0A5C4M733"/>
<evidence type="ECO:0000313" key="2">
    <source>
        <dbReference type="EMBL" id="TNC26843.1"/>
    </source>
</evidence>
<dbReference type="RefSeq" id="WP_139107383.1">
    <property type="nucleotide sequence ID" value="NZ_VDFR01000244.1"/>
</dbReference>
<evidence type="ECO:0000313" key="3">
    <source>
        <dbReference type="Proteomes" id="UP000306740"/>
    </source>
</evidence>
<accession>A0A5C4M733</accession>
<sequence>MRDKQQSAKALLDRRAGRPLARRHWLRQPRCYAWRPACQDKSPDWQRQSESRDDQKGVWKEASYRMPP</sequence>
<reference evidence="2 3" key="1">
    <citation type="submission" date="2019-05" db="EMBL/GenBank/DDBJ databases">
        <title>Mumia sp. nov., isolated from the intestinal contents of plateau pika (Ochotona curzoniae) in the Qinghai-Tibet plateau of China.</title>
        <authorList>
            <person name="Tian Z."/>
        </authorList>
    </citation>
    <scope>NUCLEOTIDE SEQUENCE [LARGE SCALE GENOMIC DNA]</scope>
    <source>
        <strain evidence="3">527</strain>
    </source>
</reference>